<sequence length="115" mass="11713">MTNPVAGSAPTSGRDWWSVGTVLGANGVLMAVLLAQAMNARGNLFPFFVMLEPEGLSALALGLAVALLIAGRQRATARPPVAGVGRGIVAAALGWVVAFGLVYAASMIVFWSTAS</sequence>
<feature type="transmembrane region" description="Helical" evidence="1">
    <location>
        <begin position="16"/>
        <end position="35"/>
    </location>
</feature>
<reference evidence="2 3" key="1">
    <citation type="submission" date="2020-08" db="EMBL/GenBank/DDBJ databases">
        <title>Sequencing the genomes of 1000 actinobacteria strains.</title>
        <authorList>
            <person name="Klenk H.-P."/>
        </authorList>
    </citation>
    <scope>NUCLEOTIDE SEQUENCE [LARGE SCALE GENOMIC DNA]</scope>
    <source>
        <strain evidence="2 3">DSM 45809</strain>
    </source>
</reference>
<keyword evidence="1" id="KW-0472">Membrane</keyword>
<feature type="transmembrane region" description="Helical" evidence="1">
    <location>
        <begin position="47"/>
        <end position="69"/>
    </location>
</feature>
<feature type="transmembrane region" description="Helical" evidence="1">
    <location>
        <begin position="89"/>
        <end position="111"/>
    </location>
</feature>
<name>A0A7W7H392_9ACTN</name>
<keyword evidence="1" id="KW-0812">Transmembrane</keyword>
<dbReference type="EMBL" id="JACHNB010000001">
    <property type="protein sequence ID" value="MBB4743155.1"/>
    <property type="molecule type" value="Genomic_DNA"/>
</dbReference>
<organism evidence="2 3">
    <name type="scientific">Actinoplanes octamycinicus</name>
    <dbReference type="NCBI Taxonomy" id="135948"/>
    <lineage>
        <taxon>Bacteria</taxon>
        <taxon>Bacillati</taxon>
        <taxon>Actinomycetota</taxon>
        <taxon>Actinomycetes</taxon>
        <taxon>Micromonosporales</taxon>
        <taxon>Micromonosporaceae</taxon>
        <taxon>Actinoplanes</taxon>
    </lineage>
</organism>
<dbReference type="RefSeq" id="WP_185043460.1">
    <property type="nucleotide sequence ID" value="NZ_BAABFG010000005.1"/>
</dbReference>
<gene>
    <name evidence="2" type="ORF">BJY16_006614</name>
</gene>
<keyword evidence="3" id="KW-1185">Reference proteome</keyword>
<keyword evidence="1" id="KW-1133">Transmembrane helix</keyword>
<comment type="caution">
    <text evidence="2">The sequence shown here is derived from an EMBL/GenBank/DDBJ whole genome shotgun (WGS) entry which is preliminary data.</text>
</comment>
<evidence type="ECO:0000313" key="2">
    <source>
        <dbReference type="EMBL" id="MBB4743155.1"/>
    </source>
</evidence>
<evidence type="ECO:0000256" key="1">
    <source>
        <dbReference type="SAM" id="Phobius"/>
    </source>
</evidence>
<accession>A0A7W7H392</accession>
<evidence type="ECO:0000313" key="3">
    <source>
        <dbReference type="Proteomes" id="UP000546162"/>
    </source>
</evidence>
<protein>
    <submittedName>
        <fullName evidence="2">Uncharacterized protein</fullName>
    </submittedName>
</protein>
<dbReference type="Proteomes" id="UP000546162">
    <property type="component" value="Unassembled WGS sequence"/>
</dbReference>
<proteinExistence type="predicted"/>
<dbReference type="AlphaFoldDB" id="A0A7W7H392"/>